<proteinExistence type="predicted"/>
<reference evidence="2 3" key="1">
    <citation type="submission" date="2016-01" db="EMBL/GenBank/DDBJ databases">
        <authorList>
            <person name="Manzoor S."/>
        </authorList>
    </citation>
    <scope>NUCLEOTIDE SEQUENCE [LARGE SCALE GENOMIC DNA]</scope>
    <source>
        <strain evidence="2">Methanoculleus sp MAB1</strain>
    </source>
</reference>
<dbReference type="Proteomes" id="UP000069850">
    <property type="component" value="Chromosome 1"/>
</dbReference>
<sequence>MWLPGGGLQDGPPGTVRDLHLPGHRGRGLASSAGRAPIGIQFLLPHPAGLGNYRDLEIPLIIYIIFPNLDAGRGLRMVVRGNGVDLREHNINVRL</sequence>
<dbReference type="KEGG" id="mema:MMAB1_0669"/>
<accession>A0A0X3BI95</accession>
<feature type="region of interest" description="Disordered" evidence="1">
    <location>
        <begin position="1"/>
        <end position="32"/>
    </location>
</feature>
<dbReference type="EMBL" id="LT158599">
    <property type="protein sequence ID" value="CVK31886.1"/>
    <property type="molecule type" value="Genomic_DNA"/>
</dbReference>
<evidence type="ECO:0000313" key="3">
    <source>
        <dbReference type="Proteomes" id="UP000069850"/>
    </source>
</evidence>
<evidence type="ECO:0000313" key="2">
    <source>
        <dbReference type="EMBL" id="CVK31886.1"/>
    </source>
</evidence>
<dbReference type="AlphaFoldDB" id="A0A0X3BI95"/>
<name>A0A0X3BI95_9EURY</name>
<evidence type="ECO:0000256" key="1">
    <source>
        <dbReference type="SAM" id="MobiDB-lite"/>
    </source>
</evidence>
<protein>
    <submittedName>
        <fullName evidence="2">Uncharacterized protein</fullName>
    </submittedName>
</protein>
<gene>
    <name evidence="2" type="ORF">MMAB1_0669</name>
</gene>
<organism evidence="2 3">
    <name type="scientific">Methanoculleus bourgensis</name>
    <dbReference type="NCBI Taxonomy" id="83986"/>
    <lineage>
        <taxon>Archaea</taxon>
        <taxon>Methanobacteriati</taxon>
        <taxon>Methanobacteriota</taxon>
        <taxon>Stenosarchaea group</taxon>
        <taxon>Methanomicrobia</taxon>
        <taxon>Methanomicrobiales</taxon>
        <taxon>Methanomicrobiaceae</taxon>
        <taxon>Methanoculleus</taxon>
    </lineage>
</organism>